<evidence type="ECO:0000259" key="4">
    <source>
        <dbReference type="PROSITE" id="PS01124"/>
    </source>
</evidence>
<dbReference type="InterPro" id="IPR050204">
    <property type="entry name" value="AraC_XylS_family_regulators"/>
</dbReference>
<dbReference type="InterPro" id="IPR020449">
    <property type="entry name" value="Tscrpt_reg_AraC-type_HTH"/>
</dbReference>
<dbReference type="Pfam" id="PF12833">
    <property type="entry name" value="HTH_18"/>
    <property type="match status" value="1"/>
</dbReference>
<evidence type="ECO:0000256" key="2">
    <source>
        <dbReference type="ARBA" id="ARBA00023125"/>
    </source>
</evidence>
<protein>
    <submittedName>
        <fullName evidence="5">Helix-turn-helix transcriptional regulator</fullName>
    </submittedName>
</protein>
<dbReference type="InterPro" id="IPR037923">
    <property type="entry name" value="HTH-like"/>
</dbReference>
<evidence type="ECO:0000313" key="5">
    <source>
        <dbReference type="EMBL" id="QQZ61174.1"/>
    </source>
</evidence>
<dbReference type="SMART" id="SM00342">
    <property type="entry name" value="HTH_ARAC"/>
    <property type="match status" value="1"/>
</dbReference>
<evidence type="ECO:0000256" key="3">
    <source>
        <dbReference type="ARBA" id="ARBA00023163"/>
    </source>
</evidence>
<dbReference type="InterPro" id="IPR018060">
    <property type="entry name" value="HTH_AraC"/>
</dbReference>
<dbReference type="PRINTS" id="PR00032">
    <property type="entry name" value="HTHARAC"/>
</dbReference>
<evidence type="ECO:0000256" key="1">
    <source>
        <dbReference type="ARBA" id="ARBA00023015"/>
    </source>
</evidence>
<dbReference type="PROSITE" id="PS01124">
    <property type="entry name" value="HTH_ARAC_FAMILY_2"/>
    <property type="match status" value="1"/>
</dbReference>
<dbReference type="AlphaFoldDB" id="A0A974PBW9"/>
<keyword evidence="1" id="KW-0805">Transcription regulation</keyword>
<evidence type="ECO:0000313" key="6">
    <source>
        <dbReference type="Proteomes" id="UP000595841"/>
    </source>
</evidence>
<reference evidence="5 6" key="1">
    <citation type="submission" date="2021-01" db="EMBL/GenBank/DDBJ databases">
        <title>Whole genome sequence of Paenibacillus sonchi LMG 24727 for comparative genomics.</title>
        <authorList>
            <person name="Lee G."/>
            <person name="Kim M.-J."/>
            <person name="Lim K."/>
            <person name="Shin J.-H."/>
        </authorList>
    </citation>
    <scope>NUCLEOTIDE SEQUENCE [LARGE SCALE GENOMIC DNA]</scope>
    <source>
        <strain evidence="5 6">LMG 24727</strain>
    </source>
</reference>
<dbReference type="SUPFAM" id="SSF51215">
    <property type="entry name" value="Regulatory protein AraC"/>
    <property type="match status" value="1"/>
</dbReference>
<dbReference type="Gene3D" id="2.60.120.280">
    <property type="entry name" value="Regulatory protein AraC"/>
    <property type="match status" value="1"/>
</dbReference>
<keyword evidence="3" id="KW-0804">Transcription</keyword>
<name>A0A974PBW9_9BACL</name>
<accession>A0A974PBW9</accession>
<feature type="domain" description="HTH araC/xylS-type" evidence="4">
    <location>
        <begin position="183"/>
        <end position="281"/>
    </location>
</feature>
<keyword evidence="2" id="KW-0238">DNA-binding</keyword>
<dbReference type="InterPro" id="IPR009057">
    <property type="entry name" value="Homeodomain-like_sf"/>
</dbReference>
<proteinExistence type="predicted"/>
<dbReference type="SUPFAM" id="SSF46689">
    <property type="entry name" value="Homeodomain-like"/>
    <property type="match status" value="2"/>
</dbReference>
<dbReference type="InterPro" id="IPR003313">
    <property type="entry name" value="AraC-bd"/>
</dbReference>
<dbReference type="RefSeq" id="WP_039834003.1">
    <property type="nucleotide sequence ID" value="NZ_CP068595.1"/>
</dbReference>
<gene>
    <name evidence="5" type="ORF">JI735_33175</name>
</gene>
<dbReference type="Pfam" id="PF02311">
    <property type="entry name" value="AraC_binding"/>
    <property type="match status" value="1"/>
</dbReference>
<sequence>MDIPRGTYGFRFAEDKELQLCVLFAAGYDSITDPAYRWDGLERNDGPLLLFQYTFSGEGVFESENRTYRVSAGQAFLAEIPGPHRYYYHPDSKEPWQFLFLLFRPTLILPHWRKFLRVAGEVPHLPADSTPVRLSRMIVVDAGAGRISDPLIASSCVYQFVTELARMQVTTFRDRDNWSANIRRAAEFIESNYSRMISIDLLSEHVSLSKYHLIRRFSASTGLTPGAYLTRVRTEKAMELLRGSSLSIEAIAEQIGYSSGSYFIKAFRSLTGLTPGEFRSGGESLTYRRLFFD</sequence>
<dbReference type="Proteomes" id="UP000595841">
    <property type="component" value="Chromosome"/>
</dbReference>
<dbReference type="GO" id="GO:0043565">
    <property type="term" value="F:sequence-specific DNA binding"/>
    <property type="evidence" value="ECO:0007669"/>
    <property type="project" value="InterPro"/>
</dbReference>
<dbReference type="EMBL" id="CP068595">
    <property type="protein sequence ID" value="QQZ61174.1"/>
    <property type="molecule type" value="Genomic_DNA"/>
</dbReference>
<dbReference type="GO" id="GO:0003700">
    <property type="term" value="F:DNA-binding transcription factor activity"/>
    <property type="evidence" value="ECO:0007669"/>
    <property type="project" value="InterPro"/>
</dbReference>
<organism evidence="5 6">
    <name type="scientific">Paenibacillus sonchi</name>
    <dbReference type="NCBI Taxonomy" id="373687"/>
    <lineage>
        <taxon>Bacteria</taxon>
        <taxon>Bacillati</taxon>
        <taxon>Bacillota</taxon>
        <taxon>Bacilli</taxon>
        <taxon>Bacillales</taxon>
        <taxon>Paenibacillaceae</taxon>
        <taxon>Paenibacillus</taxon>
        <taxon>Paenibacillus sonchi group</taxon>
    </lineage>
</organism>
<dbReference type="KEGG" id="pson:JI735_33175"/>
<dbReference type="Gene3D" id="1.10.10.60">
    <property type="entry name" value="Homeodomain-like"/>
    <property type="match status" value="2"/>
</dbReference>
<keyword evidence="6" id="KW-1185">Reference proteome</keyword>
<dbReference type="PANTHER" id="PTHR46796">
    <property type="entry name" value="HTH-TYPE TRANSCRIPTIONAL ACTIVATOR RHAS-RELATED"/>
    <property type="match status" value="1"/>
</dbReference>